<evidence type="ECO:0000313" key="2">
    <source>
        <dbReference type="Proteomes" id="UP001141552"/>
    </source>
</evidence>
<dbReference type="PANTHER" id="PTHR32278">
    <property type="entry name" value="F-BOX DOMAIN-CONTAINING PROTEIN"/>
    <property type="match status" value="1"/>
</dbReference>
<dbReference type="OrthoDB" id="1918565at2759"/>
<comment type="caution">
    <text evidence="1">The sequence shown here is derived from an EMBL/GenBank/DDBJ whole genome shotgun (WGS) entry which is preliminary data.</text>
</comment>
<reference evidence="1" key="2">
    <citation type="journal article" date="2023" name="Plants (Basel)">
        <title>Annotation of the Turnera subulata (Passifloraceae) Draft Genome Reveals the S-Locus Evolved after the Divergence of Turneroideae from Passifloroideae in a Stepwise Manner.</title>
        <authorList>
            <person name="Henning P.M."/>
            <person name="Roalson E.H."/>
            <person name="Mir W."/>
            <person name="McCubbin A.G."/>
            <person name="Shore J.S."/>
        </authorList>
    </citation>
    <scope>NUCLEOTIDE SEQUENCE</scope>
    <source>
        <strain evidence="1">F60SS</strain>
    </source>
</reference>
<protein>
    <recommendedName>
        <fullName evidence="3">F-box domain-containing protein</fullName>
    </recommendedName>
</protein>
<organism evidence="1 2">
    <name type="scientific">Turnera subulata</name>
    <dbReference type="NCBI Taxonomy" id="218843"/>
    <lineage>
        <taxon>Eukaryota</taxon>
        <taxon>Viridiplantae</taxon>
        <taxon>Streptophyta</taxon>
        <taxon>Embryophyta</taxon>
        <taxon>Tracheophyta</taxon>
        <taxon>Spermatophyta</taxon>
        <taxon>Magnoliopsida</taxon>
        <taxon>eudicotyledons</taxon>
        <taxon>Gunneridae</taxon>
        <taxon>Pentapetalae</taxon>
        <taxon>rosids</taxon>
        <taxon>fabids</taxon>
        <taxon>Malpighiales</taxon>
        <taxon>Passifloraceae</taxon>
        <taxon>Turnera</taxon>
    </lineage>
</organism>
<reference evidence="1" key="1">
    <citation type="submission" date="2022-02" db="EMBL/GenBank/DDBJ databases">
        <authorList>
            <person name="Henning P.M."/>
            <person name="McCubbin A.G."/>
            <person name="Shore J.S."/>
        </authorList>
    </citation>
    <scope>NUCLEOTIDE SEQUENCE</scope>
    <source>
        <strain evidence="1">F60SS</strain>
        <tissue evidence="1">Leaves</tissue>
    </source>
</reference>
<evidence type="ECO:0000313" key="1">
    <source>
        <dbReference type="EMBL" id="KAJ4822182.1"/>
    </source>
</evidence>
<dbReference type="Pfam" id="PF14299">
    <property type="entry name" value="PP2"/>
    <property type="match status" value="1"/>
</dbReference>
<dbReference type="PANTHER" id="PTHR32278:SF15">
    <property type="entry name" value="F-BOX PROTEIN PP2-B13-RELATED"/>
    <property type="match status" value="1"/>
</dbReference>
<dbReference type="InterPro" id="IPR025886">
    <property type="entry name" value="PP2-like"/>
</dbReference>
<dbReference type="Proteomes" id="UP001141552">
    <property type="component" value="Unassembled WGS sequence"/>
</dbReference>
<dbReference type="AlphaFoldDB" id="A0A9Q0IZ98"/>
<keyword evidence="2" id="KW-1185">Reference proteome</keyword>
<accession>A0A9Q0IZ98</accession>
<gene>
    <name evidence="1" type="ORF">Tsubulata_022720</name>
</gene>
<name>A0A9Q0IZ98_9ROSI</name>
<dbReference type="EMBL" id="JAKUCV010007742">
    <property type="protein sequence ID" value="KAJ4822182.1"/>
    <property type="molecule type" value="Genomic_DNA"/>
</dbReference>
<evidence type="ECO:0008006" key="3">
    <source>
        <dbReference type="Google" id="ProtNLM"/>
    </source>
</evidence>
<proteinExistence type="predicted"/>
<sequence length="137" mass="15644">MGFPEVAVLRAMSWLEVRGKIRTQALSPHTAYEAYLILKISNWAFGLDSMPIETSIEVGCQVSSNIAYLQYQMPKSRLRDEHAQIPTERQDGWLEIKLGEFLNGNRDEEVQMNFKEVKGYQLKGGLTIEGVEVRPKQ</sequence>